<dbReference type="AlphaFoldDB" id="A0A9P6E8C6"/>
<reference evidence="2" key="1">
    <citation type="submission" date="2020-11" db="EMBL/GenBank/DDBJ databases">
        <authorList>
            <consortium name="DOE Joint Genome Institute"/>
            <person name="Ahrendt S."/>
            <person name="Riley R."/>
            <person name="Andreopoulos W."/>
            <person name="Labutti K."/>
            <person name="Pangilinan J."/>
            <person name="Ruiz-Duenas F.J."/>
            <person name="Barrasa J.M."/>
            <person name="Sanchez-Garcia M."/>
            <person name="Camarero S."/>
            <person name="Miyauchi S."/>
            <person name="Serrano A."/>
            <person name="Linde D."/>
            <person name="Babiker R."/>
            <person name="Drula E."/>
            <person name="Ayuso-Fernandez I."/>
            <person name="Pacheco R."/>
            <person name="Padilla G."/>
            <person name="Ferreira P."/>
            <person name="Barriuso J."/>
            <person name="Kellner H."/>
            <person name="Castanera R."/>
            <person name="Alfaro M."/>
            <person name="Ramirez L."/>
            <person name="Pisabarro A.G."/>
            <person name="Kuo A."/>
            <person name="Tritt A."/>
            <person name="Lipzen A."/>
            <person name="He G."/>
            <person name="Yan M."/>
            <person name="Ng V."/>
            <person name="Cullen D."/>
            <person name="Martin F."/>
            <person name="Rosso M.-N."/>
            <person name="Henrissat B."/>
            <person name="Hibbett D."/>
            <person name="Martinez A.T."/>
            <person name="Grigoriev I.V."/>
        </authorList>
    </citation>
    <scope>NUCLEOTIDE SEQUENCE</scope>
    <source>
        <strain evidence="2">CBS 506.95</strain>
    </source>
</reference>
<evidence type="ECO:0000313" key="2">
    <source>
        <dbReference type="EMBL" id="KAF9524214.1"/>
    </source>
</evidence>
<dbReference type="InterPro" id="IPR057514">
    <property type="entry name" value="NTF2_SigF"/>
</dbReference>
<evidence type="ECO:0000259" key="1">
    <source>
        <dbReference type="Pfam" id="PF24840"/>
    </source>
</evidence>
<dbReference type="Pfam" id="PF24840">
    <property type="entry name" value="NTF2_SigF"/>
    <property type="match status" value="1"/>
</dbReference>
<proteinExistence type="predicted"/>
<dbReference type="PANTHER" id="PTHR35393:SF1">
    <property type="entry name" value="SNOAL-LIKE DOMAIN-CONTAINING PROTEIN"/>
    <property type="match status" value="1"/>
</dbReference>
<comment type="caution">
    <text evidence="2">The sequence shown here is derived from an EMBL/GenBank/DDBJ whole genome shotgun (WGS) entry which is preliminary data.</text>
</comment>
<protein>
    <recommendedName>
        <fullName evidence="1">SigF-like NTF2-like domain-containing protein</fullName>
    </recommendedName>
</protein>
<sequence length="191" mass="21597">MNDPEKEISLIVRQLCATDSPDVQKATLEKYMTSDVGFRHPVCEVKPGPNSRDALLGIFQWYRVLSPQVDIEVESVVFDPSKEVLYLEIIQWFKLGLLPLKPAPARLLTRLQLRKQAGLYYIAEQQDFYHTDEFAALLLPISRPFVRICLLAATFASNILVRGANLLGFWTTSIPISEPTPSEAGLYDKDD</sequence>
<evidence type="ECO:0000313" key="3">
    <source>
        <dbReference type="Proteomes" id="UP000807306"/>
    </source>
</evidence>
<gene>
    <name evidence="2" type="ORF">CPB83DRAFT_910092</name>
</gene>
<accession>A0A9P6E8C6</accession>
<dbReference type="Proteomes" id="UP000807306">
    <property type="component" value="Unassembled WGS sequence"/>
</dbReference>
<name>A0A9P6E8C6_9AGAR</name>
<dbReference type="EMBL" id="MU157902">
    <property type="protein sequence ID" value="KAF9524214.1"/>
    <property type="molecule type" value="Genomic_DNA"/>
</dbReference>
<organism evidence="2 3">
    <name type="scientific">Crepidotus variabilis</name>
    <dbReference type="NCBI Taxonomy" id="179855"/>
    <lineage>
        <taxon>Eukaryota</taxon>
        <taxon>Fungi</taxon>
        <taxon>Dikarya</taxon>
        <taxon>Basidiomycota</taxon>
        <taxon>Agaricomycotina</taxon>
        <taxon>Agaricomycetes</taxon>
        <taxon>Agaricomycetidae</taxon>
        <taxon>Agaricales</taxon>
        <taxon>Agaricineae</taxon>
        <taxon>Crepidotaceae</taxon>
        <taxon>Crepidotus</taxon>
    </lineage>
</organism>
<keyword evidence="3" id="KW-1185">Reference proteome</keyword>
<feature type="domain" description="SigF-like NTF2-like" evidence="1">
    <location>
        <begin position="1"/>
        <end position="169"/>
    </location>
</feature>
<dbReference type="OrthoDB" id="2344312at2759"/>
<dbReference type="PANTHER" id="PTHR35393">
    <property type="entry name" value="CHROMOSOME 1, WHOLE GENOME SHOTGUN SEQUENCE"/>
    <property type="match status" value="1"/>
</dbReference>